<reference evidence="10 11" key="1">
    <citation type="journal article" date="2015" name="Nature">
        <title>rRNA introns, odd ribosomes, and small enigmatic genomes across a large radiation of phyla.</title>
        <authorList>
            <person name="Brown C.T."/>
            <person name="Hug L.A."/>
            <person name="Thomas B.C."/>
            <person name="Sharon I."/>
            <person name="Castelle C.J."/>
            <person name="Singh A."/>
            <person name="Wilkins M.J."/>
            <person name="Williams K.H."/>
            <person name="Banfield J.F."/>
        </authorList>
    </citation>
    <scope>NUCLEOTIDE SEQUENCE [LARGE SCALE GENOMIC DNA]</scope>
</reference>
<evidence type="ECO:0000256" key="2">
    <source>
        <dbReference type="ARBA" id="ARBA00022475"/>
    </source>
</evidence>
<evidence type="ECO:0000259" key="9">
    <source>
        <dbReference type="PROSITE" id="PS51779"/>
    </source>
</evidence>
<dbReference type="PANTHER" id="PTHR37820">
    <property type="entry name" value="CELL DIVISION PROTEIN DIVIB"/>
    <property type="match status" value="1"/>
</dbReference>
<dbReference type="Proteomes" id="UP000034855">
    <property type="component" value="Unassembled WGS sequence"/>
</dbReference>
<dbReference type="InterPro" id="IPR034746">
    <property type="entry name" value="POTRA"/>
</dbReference>
<dbReference type="GO" id="GO:0005886">
    <property type="term" value="C:plasma membrane"/>
    <property type="evidence" value="ECO:0007669"/>
    <property type="project" value="TreeGrafter"/>
</dbReference>
<feature type="transmembrane region" description="Helical" evidence="8">
    <location>
        <begin position="61"/>
        <end position="80"/>
    </location>
</feature>
<keyword evidence="5 8" id="KW-1133">Transmembrane helix</keyword>
<dbReference type="STRING" id="1619037.UT67_C0007G0004"/>
<sequence length="336" mass="39178">MKQFRSEYAFKKHKPHVSWQKRFLRFFRKKQYVIASTQDSFHYKTNPFKIHKKPSKIKIKLIIFAALFTVWIIGLAYIPYFKVNKVSYFGLNNMTKNEMDRFVYDNFLNKKSILPLNNYFFINIDKISGSLYKTFAFETVEVTKVFPNQLDIKIKEKISSIIYDNGKKYFLLDSGGTAIKYLKDVEADEIMQTTASSSSVDILSVNTSSTPANTSSVAHTPDYKKTNKLFGNYPIIFDRRGFDIEIKQENILPAEHITTIIAWYKTLSEQGIANPKFFSMDNLNSGVVIDTAEEWKILFQPKNNNDAQISTLKEILLTIKPQQYIDLRFGEKVYWK</sequence>
<evidence type="ECO:0000313" key="11">
    <source>
        <dbReference type="Proteomes" id="UP000034855"/>
    </source>
</evidence>
<dbReference type="InterPro" id="IPR013685">
    <property type="entry name" value="POTRA_FtsQ_type"/>
</dbReference>
<keyword evidence="7" id="KW-0131">Cell cycle</keyword>
<dbReference type="PROSITE" id="PS51779">
    <property type="entry name" value="POTRA"/>
    <property type="match status" value="1"/>
</dbReference>
<evidence type="ECO:0000256" key="3">
    <source>
        <dbReference type="ARBA" id="ARBA00022618"/>
    </source>
</evidence>
<keyword evidence="4 8" id="KW-0812">Transmembrane</keyword>
<feature type="domain" description="POTRA" evidence="9">
    <location>
        <begin position="81"/>
        <end position="157"/>
    </location>
</feature>
<evidence type="ECO:0000256" key="1">
    <source>
        <dbReference type="ARBA" id="ARBA00004370"/>
    </source>
</evidence>
<organism evidence="10 11">
    <name type="scientific">Candidatus Magasanikbacteria bacterium GW2011_GWA2_40_10</name>
    <dbReference type="NCBI Taxonomy" id="1619037"/>
    <lineage>
        <taxon>Bacteria</taxon>
        <taxon>Candidatus Magasanikiibacteriota</taxon>
    </lineage>
</organism>
<dbReference type="PANTHER" id="PTHR37820:SF1">
    <property type="entry name" value="CELL DIVISION PROTEIN FTSQ"/>
    <property type="match status" value="1"/>
</dbReference>
<dbReference type="AlphaFoldDB" id="A0A0G0SJ81"/>
<name>A0A0G0SJ81_9BACT</name>
<keyword evidence="2" id="KW-1003">Cell membrane</keyword>
<protein>
    <submittedName>
        <fullName evidence="10">Cell division protein DivIB</fullName>
    </submittedName>
</protein>
<dbReference type="Pfam" id="PF08478">
    <property type="entry name" value="POTRA_1"/>
    <property type="match status" value="1"/>
</dbReference>
<evidence type="ECO:0000256" key="5">
    <source>
        <dbReference type="ARBA" id="ARBA00022989"/>
    </source>
</evidence>
<dbReference type="EMBL" id="LBXR01000007">
    <property type="protein sequence ID" value="KKR34755.1"/>
    <property type="molecule type" value="Genomic_DNA"/>
</dbReference>
<evidence type="ECO:0000256" key="6">
    <source>
        <dbReference type="ARBA" id="ARBA00023136"/>
    </source>
</evidence>
<accession>A0A0G0SJ81</accession>
<keyword evidence="6 8" id="KW-0472">Membrane</keyword>
<gene>
    <name evidence="10" type="ORF">UT67_C0007G0004</name>
</gene>
<dbReference type="InterPro" id="IPR050487">
    <property type="entry name" value="FtsQ_DivIB"/>
</dbReference>
<dbReference type="GO" id="GO:0051301">
    <property type="term" value="P:cell division"/>
    <property type="evidence" value="ECO:0007669"/>
    <property type="project" value="UniProtKB-KW"/>
</dbReference>
<evidence type="ECO:0000256" key="7">
    <source>
        <dbReference type="ARBA" id="ARBA00023306"/>
    </source>
</evidence>
<comment type="subcellular location">
    <subcellularLocation>
        <location evidence="1">Membrane</location>
    </subcellularLocation>
</comment>
<evidence type="ECO:0000256" key="8">
    <source>
        <dbReference type="SAM" id="Phobius"/>
    </source>
</evidence>
<proteinExistence type="predicted"/>
<comment type="caution">
    <text evidence="10">The sequence shown here is derived from an EMBL/GenBank/DDBJ whole genome shotgun (WGS) entry which is preliminary data.</text>
</comment>
<evidence type="ECO:0000313" key="10">
    <source>
        <dbReference type="EMBL" id="KKR34755.1"/>
    </source>
</evidence>
<keyword evidence="3 10" id="KW-0132">Cell division</keyword>
<evidence type="ECO:0000256" key="4">
    <source>
        <dbReference type="ARBA" id="ARBA00022692"/>
    </source>
</evidence>